<dbReference type="Pfam" id="PF01361">
    <property type="entry name" value="Tautomerase"/>
    <property type="match status" value="1"/>
</dbReference>
<reference evidence="4 5" key="1">
    <citation type="journal article" date="2012" name="PLoS ONE">
        <title>Functional divergence in the genus oenococcus as predicted by genome sequencing of the newly-described species, Oenococcus kitaharae.</title>
        <authorList>
            <person name="Borneman A.R."/>
            <person name="McCarthy J.M."/>
            <person name="Chambers P.J."/>
            <person name="Bartowsky E.J."/>
        </authorList>
    </citation>
    <scope>NUCLEOTIDE SEQUENCE [LARGE SCALE GENOMIC DNA]</scope>
    <source>
        <strain evidence="5">DSM17330</strain>
    </source>
</reference>
<evidence type="ECO:0000259" key="3">
    <source>
        <dbReference type="Pfam" id="PF01361"/>
    </source>
</evidence>
<dbReference type="PATRIC" id="fig|1045004.4.peg.1610"/>
<evidence type="ECO:0000313" key="4">
    <source>
        <dbReference type="EMBL" id="EHN59716.1"/>
    </source>
</evidence>
<evidence type="ECO:0000256" key="1">
    <source>
        <dbReference type="ARBA" id="ARBA00006723"/>
    </source>
</evidence>
<dbReference type="STRING" id="336988.NT96_01850"/>
<keyword evidence="2" id="KW-0413">Isomerase</keyword>
<dbReference type="NCBIfam" id="NF002571">
    <property type="entry name" value="PRK02220.1"/>
    <property type="match status" value="1"/>
</dbReference>
<feature type="domain" description="4-oxalocrotonate tautomerase-like" evidence="3">
    <location>
        <begin position="2"/>
        <end position="59"/>
    </location>
</feature>
<dbReference type="Gene3D" id="3.30.429.10">
    <property type="entry name" value="Macrophage Migration Inhibitory Factor"/>
    <property type="match status" value="1"/>
</dbReference>
<organism evidence="4 5">
    <name type="scientific">Oenococcus kitaharae DSM 17330</name>
    <dbReference type="NCBI Taxonomy" id="1045004"/>
    <lineage>
        <taxon>Bacteria</taxon>
        <taxon>Bacillati</taxon>
        <taxon>Bacillota</taxon>
        <taxon>Bacilli</taxon>
        <taxon>Lactobacillales</taxon>
        <taxon>Lactobacillaceae</taxon>
        <taxon>Oenococcus</taxon>
    </lineage>
</organism>
<dbReference type="EMBL" id="AFVZ01000001">
    <property type="protein sequence ID" value="EHN59716.1"/>
    <property type="molecule type" value="Genomic_DNA"/>
</dbReference>
<name>G9WGA8_9LACO</name>
<accession>G9WGA8</accession>
<keyword evidence="5" id="KW-1185">Reference proteome</keyword>
<dbReference type="AlphaFoldDB" id="G9WGA8"/>
<dbReference type="HOGENOM" id="CLU_148073_5_1_9"/>
<dbReference type="InterPro" id="IPR014347">
    <property type="entry name" value="Tautomerase/MIF_sf"/>
</dbReference>
<dbReference type="PANTHER" id="PTHR35530">
    <property type="entry name" value="TAUTOMERASE-RELATED"/>
    <property type="match status" value="1"/>
</dbReference>
<dbReference type="PANTHER" id="PTHR35530:SF1">
    <property type="entry name" value="2-HYDROXYMUCONATE TAUTOMERASE"/>
    <property type="match status" value="1"/>
</dbReference>
<proteinExistence type="inferred from homology"/>
<dbReference type="RefSeq" id="WP_007746789.1">
    <property type="nucleotide sequence ID" value="NZ_CM001398.1"/>
</dbReference>
<comment type="caution">
    <text evidence="4">The sequence shown here is derived from an EMBL/GenBank/DDBJ whole genome shotgun (WGS) entry which is preliminary data.</text>
</comment>
<dbReference type="Proteomes" id="UP000004959">
    <property type="component" value="Chromosome"/>
</dbReference>
<dbReference type="InterPro" id="IPR004370">
    <property type="entry name" value="4-OT-like_dom"/>
</dbReference>
<evidence type="ECO:0000256" key="2">
    <source>
        <dbReference type="ARBA" id="ARBA00023235"/>
    </source>
</evidence>
<gene>
    <name evidence="4" type="ORF">OKIT_1640</name>
</gene>
<protein>
    <submittedName>
        <fullName evidence="4">4-oxalocrotonate tautomerase</fullName>
    </submittedName>
</protein>
<sequence length="61" mass="6714">MPYIQIDMLEGRSAEQIKKVVKDITEVMVNDANASADAVNIVVRESRKDHIAVGGVLKSEM</sequence>
<comment type="similarity">
    <text evidence="1">Belongs to the 4-oxalocrotonate tautomerase family.</text>
</comment>
<dbReference type="eggNOG" id="COG1942">
    <property type="taxonomic scope" value="Bacteria"/>
</dbReference>
<dbReference type="SUPFAM" id="SSF55331">
    <property type="entry name" value="Tautomerase/MIF"/>
    <property type="match status" value="1"/>
</dbReference>
<evidence type="ECO:0000313" key="5">
    <source>
        <dbReference type="Proteomes" id="UP000004959"/>
    </source>
</evidence>
<dbReference type="GO" id="GO:0016853">
    <property type="term" value="F:isomerase activity"/>
    <property type="evidence" value="ECO:0007669"/>
    <property type="project" value="UniProtKB-KW"/>
</dbReference>